<reference evidence="2" key="1">
    <citation type="submission" date="2019-12" db="EMBL/GenBank/DDBJ databases">
        <authorList>
            <person name="Scholes J."/>
        </authorList>
    </citation>
    <scope>NUCLEOTIDE SEQUENCE</scope>
</reference>
<feature type="domain" description="Replication factor A C-terminal" evidence="1">
    <location>
        <begin position="295"/>
        <end position="364"/>
    </location>
</feature>
<dbReference type="OrthoDB" id="1740937at2759"/>
<protein>
    <recommendedName>
        <fullName evidence="1">Replication factor A C-terminal domain-containing protein</fullName>
    </recommendedName>
</protein>
<organism evidence="2 3">
    <name type="scientific">Striga hermonthica</name>
    <name type="common">Purple witchweed</name>
    <name type="synonym">Buchnera hermonthica</name>
    <dbReference type="NCBI Taxonomy" id="68872"/>
    <lineage>
        <taxon>Eukaryota</taxon>
        <taxon>Viridiplantae</taxon>
        <taxon>Streptophyta</taxon>
        <taxon>Embryophyta</taxon>
        <taxon>Tracheophyta</taxon>
        <taxon>Spermatophyta</taxon>
        <taxon>Magnoliopsida</taxon>
        <taxon>eudicotyledons</taxon>
        <taxon>Gunneridae</taxon>
        <taxon>Pentapetalae</taxon>
        <taxon>asterids</taxon>
        <taxon>lamiids</taxon>
        <taxon>Lamiales</taxon>
        <taxon>Orobanchaceae</taxon>
        <taxon>Buchnereae</taxon>
        <taxon>Striga</taxon>
    </lineage>
</organism>
<name>A0A9N7RDL1_STRHE</name>
<evidence type="ECO:0000313" key="2">
    <source>
        <dbReference type="EMBL" id="CAA0823249.1"/>
    </source>
</evidence>
<sequence length="369" mass="42262">MSRISLPIKKLNDKTKNWTTLIQVVERTHVNTSKNDSSVLYRRFLFTDEEGTKVSAVAYNHVINQFTDMLLPYKRYYLTGIAPPEKASFKVGDYDYNWLLVNGTYAEDFMESIPPQFPCHIELHRFEDLHKFADTGHLKKLQAYFGVVVHALPVKKSGENNTSRDLVIINEVKKPLLLTLWNQFETQEGQQLETSMSAGNILLTMRVKAYPYQQKSDTCLLINPPMAATVDLKQWYIDNKDDVARLVSEEAYKNTNFLFPPPKHSDIISIQNALRTIKNIKTCWISGRLDFVVGNRALWYTACNNCHKTYNVPHDTAIKCRGCQKEAYIEARCRIPIAINDGTGIVNVIAYGEDAEKLIPFNGIQMEKI</sequence>
<dbReference type="InterPro" id="IPR013955">
    <property type="entry name" value="Rep_factor-A_C"/>
</dbReference>
<dbReference type="Pfam" id="PF08646">
    <property type="entry name" value="Rep_fac-A_C"/>
    <property type="match status" value="1"/>
</dbReference>
<dbReference type="EMBL" id="CACSLK010024540">
    <property type="protein sequence ID" value="CAA0823249.1"/>
    <property type="molecule type" value="Genomic_DNA"/>
</dbReference>
<evidence type="ECO:0000259" key="1">
    <source>
        <dbReference type="Pfam" id="PF08646"/>
    </source>
</evidence>
<keyword evidence="3" id="KW-1185">Reference proteome</keyword>
<dbReference type="InterPro" id="IPR012340">
    <property type="entry name" value="NA-bd_OB-fold"/>
</dbReference>
<dbReference type="PANTHER" id="PTHR47165">
    <property type="entry name" value="OS03G0429900 PROTEIN"/>
    <property type="match status" value="1"/>
</dbReference>
<gene>
    <name evidence="2" type="ORF">SHERM_20416</name>
</gene>
<dbReference type="PANTHER" id="PTHR47165:SF4">
    <property type="entry name" value="OS03G0429900 PROTEIN"/>
    <property type="match status" value="1"/>
</dbReference>
<evidence type="ECO:0000313" key="3">
    <source>
        <dbReference type="Proteomes" id="UP001153555"/>
    </source>
</evidence>
<proteinExistence type="predicted"/>
<dbReference type="Proteomes" id="UP001153555">
    <property type="component" value="Unassembled WGS sequence"/>
</dbReference>
<accession>A0A9N7RDL1</accession>
<dbReference type="SUPFAM" id="SSF50249">
    <property type="entry name" value="Nucleic acid-binding proteins"/>
    <property type="match status" value="2"/>
</dbReference>
<comment type="caution">
    <text evidence="2">The sequence shown here is derived from an EMBL/GenBank/DDBJ whole genome shotgun (WGS) entry which is preliminary data.</text>
</comment>
<dbReference type="Gene3D" id="2.40.50.140">
    <property type="entry name" value="Nucleic acid-binding proteins"/>
    <property type="match status" value="3"/>
</dbReference>
<dbReference type="AlphaFoldDB" id="A0A9N7RDL1"/>